<dbReference type="EMBL" id="BIFR01000002">
    <property type="protein sequence ID" value="GCE15074.1"/>
    <property type="molecule type" value="Genomic_DNA"/>
</dbReference>
<proteinExistence type="predicted"/>
<keyword evidence="2" id="KW-1185">Reference proteome</keyword>
<evidence type="ECO:0000313" key="2">
    <source>
        <dbReference type="Proteomes" id="UP000287352"/>
    </source>
</evidence>
<name>A0A402A7D7_9CHLR</name>
<dbReference type="RefSeq" id="WP_126582584.1">
    <property type="nucleotide sequence ID" value="NZ_BIFR01000002.1"/>
</dbReference>
<comment type="caution">
    <text evidence="1">The sequence shown here is derived from an EMBL/GenBank/DDBJ whole genome shotgun (WGS) entry which is preliminary data.</text>
</comment>
<organism evidence="1 2">
    <name type="scientific">Tengunoibacter tsumagoiensis</name>
    <dbReference type="NCBI Taxonomy" id="2014871"/>
    <lineage>
        <taxon>Bacteria</taxon>
        <taxon>Bacillati</taxon>
        <taxon>Chloroflexota</taxon>
        <taxon>Ktedonobacteria</taxon>
        <taxon>Ktedonobacterales</taxon>
        <taxon>Dictyobacteraceae</taxon>
        <taxon>Tengunoibacter</taxon>
    </lineage>
</organism>
<evidence type="ECO:0000313" key="1">
    <source>
        <dbReference type="EMBL" id="GCE15074.1"/>
    </source>
</evidence>
<dbReference type="Proteomes" id="UP000287352">
    <property type="component" value="Unassembled WGS sequence"/>
</dbReference>
<gene>
    <name evidence="1" type="ORF">KTT_49330</name>
</gene>
<accession>A0A402A7D7</accession>
<protein>
    <submittedName>
        <fullName evidence="1">Uncharacterized protein</fullName>
    </submittedName>
</protein>
<sequence>MSLVDDLESLRQHLGRSIVLPTPPACQALFEQAKAEGIPVGNLFILSRSLAAGVRGSYERRSGDVWCHYDSRSDEGALDVLQCLLTLIAYVKLSLPPPMTIEEDWHQFRLAHEETWALAKAWKREELFTALDLEAFLAHNSYLYRCHAAAGDLAGNLRPSSARNAYLALLDVQRHYQWSDTQFEAALEGRREDDEEANTVVLDFDRCSLRAFWFPPERDKRDQASCPFGQFTLPQTTQTARVLRSVLALVASQSIEARLPKSADGPSPTFFYLECEQDLSIVMAHINALFLEDFPDYSLRAQFSLYADVRWKDTVAPSPHLYNVRMEYLTCDGKQECTLILRELWMLVPARKRNEIIEAAWQRYLRSWLTCASVSTYDLYTGLQSLWPFLQSSMLPSK</sequence>
<reference evidence="2" key="1">
    <citation type="submission" date="2018-12" db="EMBL/GenBank/DDBJ databases">
        <title>Tengunoibacter tsumagoiensis gen. nov., sp. nov., Dictyobacter kobayashii sp. nov., D. alpinus sp. nov., and D. joshuensis sp. nov. and description of Dictyobacteraceae fam. nov. within the order Ktedonobacterales isolated from Tengu-no-mugimeshi.</title>
        <authorList>
            <person name="Wang C.M."/>
            <person name="Zheng Y."/>
            <person name="Sakai Y."/>
            <person name="Toyoda A."/>
            <person name="Minakuchi Y."/>
            <person name="Abe K."/>
            <person name="Yokota A."/>
            <person name="Yabe S."/>
        </authorList>
    </citation>
    <scope>NUCLEOTIDE SEQUENCE [LARGE SCALE GENOMIC DNA]</scope>
    <source>
        <strain evidence="2">Uno3</strain>
    </source>
</reference>
<dbReference type="AlphaFoldDB" id="A0A402A7D7"/>
<dbReference type="OrthoDB" id="172273at2"/>